<dbReference type="AlphaFoldDB" id="A0A348G4T1"/>
<name>A0A348G4T1_9HYPH</name>
<dbReference type="PIRSF" id="PIRSF006305">
    <property type="entry name" value="Maf"/>
    <property type="match status" value="1"/>
</dbReference>
<evidence type="ECO:0000256" key="3">
    <source>
        <dbReference type="ARBA" id="ARBA00023080"/>
    </source>
</evidence>
<comment type="subcellular location">
    <subcellularLocation>
        <location evidence="4">Cytoplasm</location>
    </subcellularLocation>
</comment>
<dbReference type="GO" id="GO:0005737">
    <property type="term" value="C:cytoplasm"/>
    <property type="evidence" value="ECO:0007669"/>
    <property type="project" value="UniProtKB-SubCell"/>
</dbReference>
<evidence type="ECO:0000256" key="1">
    <source>
        <dbReference type="ARBA" id="ARBA00001968"/>
    </source>
</evidence>
<feature type="active site" description="Proton acceptor" evidence="4">
    <location>
        <position position="75"/>
    </location>
</feature>
<evidence type="ECO:0000256" key="2">
    <source>
        <dbReference type="ARBA" id="ARBA00022801"/>
    </source>
</evidence>
<reference evidence="5 6" key="1">
    <citation type="submission" date="2018-08" db="EMBL/GenBank/DDBJ databases">
        <title>Complete genome sequencing of Blastochloris tepida GI.</title>
        <authorList>
            <person name="Tsukatani Y."/>
            <person name="Mori H."/>
        </authorList>
    </citation>
    <scope>NUCLEOTIDE SEQUENCE [LARGE SCALE GENOMIC DNA]</scope>
    <source>
        <strain evidence="5 6">GI</strain>
    </source>
</reference>
<dbReference type="SUPFAM" id="SSF52972">
    <property type="entry name" value="ITPase-like"/>
    <property type="match status" value="1"/>
</dbReference>
<dbReference type="PANTHER" id="PTHR43213:SF5">
    <property type="entry name" value="BIFUNCTIONAL DTTP_UTP PYROPHOSPHATASE_METHYLTRANSFERASE PROTEIN-RELATED"/>
    <property type="match status" value="1"/>
</dbReference>
<dbReference type="InterPro" id="IPR029001">
    <property type="entry name" value="ITPase-like_fam"/>
</dbReference>
<sequence length="198" mass="20849">MALWRLTEPLILASRSTARRDLLQAAAIPVEIAPADIDERAVAGSEGAALALDLAAAKALAAAAKAPGRLVLGADQTMSFGPDLIHKAATVAEAHEILGLLRGNTHHLHSAAALARDGKVLWRGVDRAELVMRWFDDHFLDLYLDAAGPSVTETVGGYRLEGLGIHLFERIVGDHATILGLPLLAVLAALRNLGALEG</sequence>
<keyword evidence="3 4" id="KW-0546">Nucleotide metabolism</keyword>
<evidence type="ECO:0000313" key="6">
    <source>
        <dbReference type="Proteomes" id="UP000266934"/>
    </source>
</evidence>
<keyword evidence="6" id="KW-1185">Reference proteome</keyword>
<dbReference type="OrthoDB" id="9813962at2"/>
<dbReference type="EMBL" id="AP018907">
    <property type="protein sequence ID" value="BBF94564.1"/>
    <property type="molecule type" value="Genomic_DNA"/>
</dbReference>
<protein>
    <recommendedName>
        <fullName evidence="4">Nucleoside triphosphate pyrophosphatase</fullName>
        <ecNumber evidence="4">3.6.1.9</ecNumber>
    </recommendedName>
    <alternativeName>
        <fullName evidence="4">Nucleotide pyrophosphatase</fullName>
        <shortName evidence="4">Nucleotide PPase</shortName>
    </alternativeName>
</protein>
<comment type="cofactor">
    <cofactor evidence="1 4">
        <name>a divalent metal cation</name>
        <dbReference type="ChEBI" id="CHEBI:60240"/>
    </cofactor>
</comment>
<dbReference type="RefSeq" id="WP_126401644.1">
    <property type="nucleotide sequence ID" value="NZ_AP018907.1"/>
</dbReference>
<dbReference type="PANTHER" id="PTHR43213">
    <property type="entry name" value="BIFUNCTIONAL DTTP/UTP PYROPHOSPHATASE/METHYLTRANSFERASE PROTEIN-RELATED"/>
    <property type="match status" value="1"/>
</dbReference>
<comment type="function">
    <text evidence="4">Nucleoside triphosphate pyrophosphatase. May have a dual role in cell division arrest and in preventing the incorporation of modified nucleotides into cellular nucleic acids.</text>
</comment>
<comment type="catalytic activity">
    <reaction evidence="4">
        <text>a 2'-deoxyribonucleoside 5'-triphosphate + H2O = a 2'-deoxyribonucleoside 5'-phosphate + diphosphate + H(+)</text>
        <dbReference type="Rhea" id="RHEA:44644"/>
        <dbReference type="ChEBI" id="CHEBI:15377"/>
        <dbReference type="ChEBI" id="CHEBI:15378"/>
        <dbReference type="ChEBI" id="CHEBI:33019"/>
        <dbReference type="ChEBI" id="CHEBI:61560"/>
        <dbReference type="ChEBI" id="CHEBI:65317"/>
        <dbReference type="EC" id="3.6.1.9"/>
    </reaction>
</comment>
<comment type="similarity">
    <text evidence="4">Belongs to the Maf family.</text>
</comment>
<dbReference type="GO" id="GO:0047429">
    <property type="term" value="F:nucleoside triphosphate diphosphatase activity"/>
    <property type="evidence" value="ECO:0007669"/>
    <property type="project" value="UniProtKB-EC"/>
</dbReference>
<keyword evidence="2 4" id="KW-0378">Hydrolase</keyword>
<dbReference type="InterPro" id="IPR003697">
    <property type="entry name" value="Maf-like"/>
</dbReference>
<comment type="catalytic activity">
    <reaction evidence="4">
        <text>a ribonucleoside 5'-triphosphate + H2O = a ribonucleoside 5'-phosphate + diphosphate + H(+)</text>
        <dbReference type="Rhea" id="RHEA:23996"/>
        <dbReference type="ChEBI" id="CHEBI:15377"/>
        <dbReference type="ChEBI" id="CHEBI:15378"/>
        <dbReference type="ChEBI" id="CHEBI:33019"/>
        <dbReference type="ChEBI" id="CHEBI:58043"/>
        <dbReference type="ChEBI" id="CHEBI:61557"/>
        <dbReference type="EC" id="3.6.1.9"/>
    </reaction>
</comment>
<organism evidence="5 6">
    <name type="scientific">Blastochloris tepida</name>
    <dbReference type="NCBI Taxonomy" id="2233851"/>
    <lineage>
        <taxon>Bacteria</taxon>
        <taxon>Pseudomonadati</taxon>
        <taxon>Pseudomonadota</taxon>
        <taxon>Alphaproteobacteria</taxon>
        <taxon>Hyphomicrobiales</taxon>
        <taxon>Blastochloridaceae</taxon>
        <taxon>Blastochloris</taxon>
    </lineage>
</organism>
<accession>A0A348G4T1</accession>
<dbReference type="KEGG" id="blag:BLTE_32490"/>
<dbReference type="GO" id="GO:0009117">
    <property type="term" value="P:nucleotide metabolic process"/>
    <property type="evidence" value="ECO:0007669"/>
    <property type="project" value="UniProtKB-KW"/>
</dbReference>
<gene>
    <name evidence="5" type="ORF">BLTE_32490</name>
</gene>
<evidence type="ECO:0000256" key="4">
    <source>
        <dbReference type="HAMAP-Rule" id="MF_00528"/>
    </source>
</evidence>
<comment type="caution">
    <text evidence="4">Lacks conserved residue(s) required for the propagation of feature annotation.</text>
</comment>
<dbReference type="Pfam" id="PF02545">
    <property type="entry name" value="Maf"/>
    <property type="match status" value="1"/>
</dbReference>
<proteinExistence type="inferred from homology"/>
<evidence type="ECO:0000313" key="5">
    <source>
        <dbReference type="EMBL" id="BBF94564.1"/>
    </source>
</evidence>
<dbReference type="Proteomes" id="UP000266934">
    <property type="component" value="Chromosome"/>
</dbReference>
<keyword evidence="4" id="KW-0963">Cytoplasm</keyword>
<dbReference type="EC" id="3.6.1.9" evidence="4"/>
<dbReference type="HAMAP" id="MF_00528">
    <property type="entry name" value="Maf"/>
    <property type="match status" value="1"/>
</dbReference>
<dbReference type="Gene3D" id="3.90.950.10">
    <property type="match status" value="1"/>
</dbReference>